<organism evidence="2 3">
    <name type="scientific">Plastoroseomonas hellenica</name>
    <dbReference type="NCBI Taxonomy" id="2687306"/>
    <lineage>
        <taxon>Bacteria</taxon>
        <taxon>Pseudomonadati</taxon>
        <taxon>Pseudomonadota</taxon>
        <taxon>Alphaproteobacteria</taxon>
        <taxon>Acetobacterales</taxon>
        <taxon>Acetobacteraceae</taxon>
        <taxon>Plastoroseomonas</taxon>
    </lineage>
</organism>
<evidence type="ECO:0000256" key="1">
    <source>
        <dbReference type="SAM" id="SignalP"/>
    </source>
</evidence>
<dbReference type="Proteomes" id="UP001196870">
    <property type="component" value="Unassembled WGS sequence"/>
</dbReference>
<keyword evidence="3" id="KW-1185">Reference proteome</keyword>
<dbReference type="EMBL" id="JAAGBB010000035">
    <property type="protein sequence ID" value="MBR0667473.1"/>
    <property type="molecule type" value="Genomic_DNA"/>
</dbReference>
<name>A0ABS5F4F5_9PROT</name>
<protein>
    <submittedName>
        <fullName evidence="2">Uncharacterized protein</fullName>
    </submittedName>
</protein>
<gene>
    <name evidence="2" type="ORF">GXW71_24165</name>
</gene>
<accession>A0ABS5F4F5</accession>
<evidence type="ECO:0000313" key="3">
    <source>
        <dbReference type="Proteomes" id="UP001196870"/>
    </source>
</evidence>
<reference evidence="3" key="1">
    <citation type="journal article" date="2021" name="Syst. Appl. Microbiol.">
        <title>Roseomonas hellenica sp. nov., isolated from roots of wild-growing Alkanna tinctoria.</title>
        <authorList>
            <person name="Rat A."/>
            <person name="Naranjo H.D."/>
            <person name="Lebbe L."/>
            <person name="Cnockaert M."/>
            <person name="Krigas N."/>
            <person name="Grigoriadou K."/>
            <person name="Maloupa E."/>
            <person name="Willems A."/>
        </authorList>
    </citation>
    <scope>NUCLEOTIDE SEQUENCE [LARGE SCALE GENOMIC DNA]</scope>
    <source>
        <strain evidence="3">LMG 31523</strain>
    </source>
</reference>
<feature type="chain" id="PRO_5046034753" evidence="1">
    <location>
        <begin position="18"/>
        <end position="57"/>
    </location>
</feature>
<feature type="signal peptide" evidence="1">
    <location>
        <begin position="1"/>
        <end position="17"/>
    </location>
</feature>
<proteinExistence type="predicted"/>
<dbReference type="RefSeq" id="WP_211855251.1">
    <property type="nucleotide sequence ID" value="NZ_JAAGBB010000035.1"/>
</dbReference>
<keyword evidence="1" id="KW-0732">Signal</keyword>
<sequence>MAIAGALSLLSPLLASAEGCGLGMAVTAAAVGAALHSSLPPASGTVQEALLRAAVAL</sequence>
<evidence type="ECO:0000313" key="2">
    <source>
        <dbReference type="EMBL" id="MBR0667473.1"/>
    </source>
</evidence>
<comment type="caution">
    <text evidence="2">The sequence shown here is derived from an EMBL/GenBank/DDBJ whole genome shotgun (WGS) entry which is preliminary data.</text>
</comment>